<keyword evidence="5 9" id="KW-0812">Transmembrane</keyword>
<evidence type="ECO:0000259" key="10">
    <source>
        <dbReference type="PROSITE" id="PS50928"/>
    </source>
</evidence>
<dbReference type="CDD" id="cd06261">
    <property type="entry name" value="TM_PBP2"/>
    <property type="match status" value="1"/>
</dbReference>
<evidence type="ECO:0000256" key="6">
    <source>
        <dbReference type="ARBA" id="ARBA00022970"/>
    </source>
</evidence>
<dbReference type="EMBL" id="JBHRSJ010000035">
    <property type="protein sequence ID" value="MFC2974314.1"/>
    <property type="molecule type" value="Genomic_DNA"/>
</dbReference>
<sequence>MNPWEIIWRARGAFLDGFLDTLAIFLLAALLAFALGCLLVYGLEGRTGPTRRALRGFIDLMRMLPFLVLVYLLYYGLPQLGVRLPAWSAGMIALVLYHGAYFAEILRGGRTMLPAGQIEAAQAHGFAPGKAFRRLVLPQLLIRTRPLLGNQLILALKDTAFLGIITVQELTAAANSVQSSHFVPMEAFLMVILLYWLISIGIELLIKWSARFGAKRGFEHV</sequence>
<reference evidence="12" key="1">
    <citation type="journal article" date="2019" name="Int. J. Syst. Evol. Microbiol.">
        <title>The Global Catalogue of Microorganisms (GCM) 10K type strain sequencing project: providing services to taxonomists for standard genome sequencing and annotation.</title>
        <authorList>
            <consortium name="The Broad Institute Genomics Platform"/>
            <consortium name="The Broad Institute Genome Sequencing Center for Infectious Disease"/>
            <person name="Wu L."/>
            <person name="Ma J."/>
        </authorList>
    </citation>
    <scope>NUCLEOTIDE SEQUENCE [LARGE SCALE GENOMIC DNA]</scope>
    <source>
        <strain evidence="12">KCTC 62195</strain>
    </source>
</reference>
<organism evidence="11 12">
    <name type="scientific">Azotobacter bryophylli</name>
    <dbReference type="NCBI Taxonomy" id="1986537"/>
    <lineage>
        <taxon>Bacteria</taxon>
        <taxon>Pseudomonadati</taxon>
        <taxon>Pseudomonadota</taxon>
        <taxon>Gammaproteobacteria</taxon>
        <taxon>Pseudomonadales</taxon>
        <taxon>Pseudomonadaceae</taxon>
        <taxon>Azotobacter</taxon>
    </lineage>
</organism>
<evidence type="ECO:0000256" key="4">
    <source>
        <dbReference type="ARBA" id="ARBA00022475"/>
    </source>
</evidence>
<dbReference type="SUPFAM" id="SSF161098">
    <property type="entry name" value="MetI-like"/>
    <property type="match status" value="1"/>
</dbReference>
<name>A0ABV7AXJ7_9GAMM</name>
<proteinExistence type="inferred from homology"/>
<evidence type="ECO:0000313" key="12">
    <source>
        <dbReference type="Proteomes" id="UP001595457"/>
    </source>
</evidence>
<keyword evidence="7 9" id="KW-1133">Transmembrane helix</keyword>
<dbReference type="PROSITE" id="PS50928">
    <property type="entry name" value="ABC_TM1"/>
    <property type="match status" value="1"/>
</dbReference>
<feature type="transmembrane region" description="Helical" evidence="9">
    <location>
        <begin position="86"/>
        <end position="103"/>
    </location>
</feature>
<evidence type="ECO:0000256" key="8">
    <source>
        <dbReference type="ARBA" id="ARBA00023136"/>
    </source>
</evidence>
<dbReference type="InterPro" id="IPR000515">
    <property type="entry name" value="MetI-like"/>
</dbReference>
<comment type="similarity">
    <text evidence="2">Belongs to the binding-protein-dependent transport system permease family. HisMQ subfamily.</text>
</comment>
<feature type="transmembrane region" description="Helical" evidence="9">
    <location>
        <begin position="187"/>
        <end position="206"/>
    </location>
</feature>
<evidence type="ECO:0000256" key="7">
    <source>
        <dbReference type="ARBA" id="ARBA00022989"/>
    </source>
</evidence>
<feature type="domain" description="ABC transmembrane type-1" evidence="10">
    <location>
        <begin position="18"/>
        <end position="206"/>
    </location>
</feature>
<evidence type="ECO:0000256" key="1">
    <source>
        <dbReference type="ARBA" id="ARBA00004429"/>
    </source>
</evidence>
<evidence type="ECO:0000313" key="11">
    <source>
        <dbReference type="EMBL" id="MFC2974314.1"/>
    </source>
</evidence>
<keyword evidence="3 9" id="KW-0813">Transport</keyword>
<gene>
    <name evidence="11" type="ORF">ACFOJE_19150</name>
</gene>
<dbReference type="NCBIfam" id="TIGR01726">
    <property type="entry name" value="HEQRo_perm_3TM"/>
    <property type="match status" value="1"/>
</dbReference>
<dbReference type="Gene3D" id="1.10.3720.10">
    <property type="entry name" value="MetI-like"/>
    <property type="match status" value="1"/>
</dbReference>
<dbReference type="Proteomes" id="UP001595457">
    <property type="component" value="Unassembled WGS sequence"/>
</dbReference>
<keyword evidence="12" id="KW-1185">Reference proteome</keyword>
<feature type="transmembrane region" description="Helical" evidence="9">
    <location>
        <begin position="53"/>
        <end position="74"/>
    </location>
</feature>
<dbReference type="InterPro" id="IPR035906">
    <property type="entry name" value="MetI-like_sf"/>
</dbReference>
<comment type="subcellular location">
    <subcellularLocation>
        <location evidence="1">Cell inner membrane</location>
        <topology evidence="1">Multi-pass membrane protein</topology>
    </subcellularLocation>
    <subcellularLocation>
        <location evidence="9">Cell membrane</location>
        <topology evidence="9">Multi-pass membrane protein</topology>
    </subcellularLocation>
</comment>
<dbReference type="InterPro" id="IPR010065">
    <property type="entry name" value="AA_ABC_transptr_permease_3TM"/>
</dbReference>
<keyword evidence="4" id="KW-1003">Cell membrane</keyword>
<evidence type="ECO:0000256" key="5">
    <source>
        <dbReference type="ARBA" id="ARBA00022692"/>
    </source>
</evidence>
<protein>
    <submittedName>
        <fullName evidence="11">Amino acid ABC transporter permease</fullName>
    </submittedName>
</protein>
<evidence type="ECO:0000256" key="3">
    <source>
        <dbReference type="ARBA" id="ARBA00022448"/>
    </source>
</evidence>
<keyword evidence="6" id="KW-0029">Amino-acid transport</keyword>
<dbReference type="PANTHER" id="PTHR30614:SF35">
    <property type="entry name" value="ABC TRANSPORTER PERMEASE PROTEIN"/>
    <property type="match status" value="1"/>
</dbReference>
<dbReference type="InterPro" id="IPR043429">
    <property type="entry name" value="ArtM/GltK/GlnP/TcyL/YhdX-like"/>
</dbReference>
<dbReference type="Pfam" id="PF00528">
    <property type="entry name" value="BPD_transp_1"/>
    <property type="match status" value="1"/>
</dbReference>
<evidence type="ECO:0000256" key="9">
    <source>
        <dbReference type="RuleBase" id="RU363032"/>
    </source>
</evidence>
<keyword evidence="8 9" id="KW-0472">Membrane</keyword>
<dbReference type="PANTHER" id="PTHR30614">
    <property type="entry name" value="MEMBRANE COMPONENT OF AMINO ACID ABC TRANSPORTER"/>
    <property type="match status" value="1"/>
</dbReference>
<evidence type="ECO:0000256" key="2">
    <source>
        <dbReference type="ARBA" id="ARBA00010072"/>
    </source>
</evidence>
<feature type="transmembrane region" description="Helical" evidence="9">
    <location>
        <begin position="22"/>
        <end position="41"/>
    </location>
</feature>
<comment type="caution">
    <text evidence="11">The sequence shown here is derived from an EMBL/GenBank/DDBJ whole genome shotgun (WGS) entry which is preliminary data.</text>
</comment>
<dbReference type="RefSeq" id="WP_377816427.1">
    <property type="nucleotide sequence ID" value="NZ_JBHRSJ010000035.1"/>
</dbReference>
<accession>A0ABV7AXJ7</accession>